<keyword evidence="3" id="KW-0808">Transferase</keyword>
<keyword evidence="7 9" id="KW-0472">Membrane</keyword>
<accession>A0A1B2J5Y4</accession>
<dbReference type="AlphaFoldDB" id="A0A1B2J5Y4"/>
<dbReference type="InterPro" id="IPR016439">
    <property type="entry name" value="Lag1/Lac1-like"/>
</dbReference>
<evidence type="ECO:0000259" key="12">
    <source>
        <dbReference type="PROSITE" id="PS50922"/>
    </source>
</evidence>
<evidence type="ECO:0000256" key="9">
    <source>
        <dbReference type="PROSITE-ProRule" id="PRU00205"/>
    </source>
</evidence>
<feature type="transmembrane region" description="Helical" evidence="11">
    <location>
        <begin position="173"/>
        <end position="195"/>
    </location>
</feature>
<organism evidence="13 14">
    <name type="scientific">Komagataella pastoris</name>
    <name type="common">Yeast</name>
    <name type="synonym">Pichia pastoris</name>
    <dbReference type="NCBI Taxonomy" id="4922"/>
    <lineage>
        <taxon>Eukaryota</taxon>
        <taxon>Fungi</taxon>
        <taxon>Dikarya</taxon>
        <taxon>Ascomycota</taxon>
        <taxon>Saccharomycotina</taxon>
        <taxon>Pichiomycetes</taxon>
        <taxon>Pichiales</taxon>
        <taxon>Pichiaceae</taxon>
        <taxon>Komagataella</taxon>
    </lineage>
</organism>
<feature type="compositionally biased region" description="Polar residues" evidence="10">
    <location>
        <begin position="26"/>
        <end position="41"/>
    </location>
</feature>
<name>A0A1B2J5Y4_PICPA</name>
<feature type="transmembrane region" description="Helical" evidence="11">
    <location>
        <begin position="349"/>
        <end position="373"/>
    </location>
</feature>
<dbReference type="InterPro" id="IPR006634">
    <property type="entry name" value="TLC-dom"/>
</dbReference>
<feature type="transmembrane region" description="Helical" evidence="11">
    <location>
        <begin position="245"/>
        <end position="273"/>
    </location>
</feature>
<feature type="transmembrane region" description="Helical" evidence="11">
    <location>
        <begin position="128"/>
        <end position="152"/>
    </location>
</feature>
<protein>
    <submittedName>
        <fullName evidence="13">BA75_01178T0</fullName>
    </submittedName>
</protein>
<keyword evidence="6 11" id="KW-1133">Transmembrane helix</keyword>
<proteinExistence type="inferred from homology"/>
<dbReference type="Pfam" id="PF03798">
    <property type="entry name" value="TRAM_LAG1_CLN8"/>
    <property type="match status" value="1"/>
</dbReference>
<feature type="domain" description="TLC" evidence="12">
    <location>
        <begin position="161"/>
        <end position="377"/>
    </location>
</feature>
<evidence type="ECO:0000256" key="3">
    <source>
        <dbReference type="ARBA" id="ARBA00022679"/>
    </source>
</evidence>
<evidence type="ECO:0000313" key="13">
    <source>
        <dbReference type="EMBL" id="ANZ73382.1"/>
    </source>
</evidence>
<feature type="region of interest" description="Disordered" evidence="10">
    <location>
        <begin position="383"/>
        <end position="403"/>
    </location>
</feature>
<sequence length="403" mass="47488">MSKEEKTRRRRTSSIGNINLGDNAVPSLTTRKSNAQQRKSSSARINLINMKGSSDWGLVKKIGLSLIELSSRHTWLPFLVTLVAIHGSYLLSNNHTPSNPLHKFVDLSYKIEGTNPPMYGKGWKDFCFVFYFMIFFSFYREFLMQALLKPLANKLGITRESKVRRFMEQSYSMCYYGISGPLGLYIMGGMPLWYFDTTEFYTTYPHKTHEYLFKYYYLGQAAFWSQQAVVLMLQLEKPRKDFKELVIHHIITIALIFCSYRFHFTWMGLAVYITMDISDFFLALSKTLNYVDAVYTGPAFMFFVGVWFYLRHWLNVKILWSVLTEFRTVGPFELNWVTQQYKCWISQPIVFSLIFALQLVNLYWFVLILRILYRHIFLDVTKDERSDDESEEEAQVEPSKKEE</sequence>
<evidence type="ECO:0000256" key="7">
    <source>
        <dbReference type="ARBA" id="ARBA00023136"/>
    </source>
</evidence>
<dbReference type="PROSITE" id="PS50922">
    <property type="entry name" value="TLC"/>
    <property type="match status" value="1"/>
</dbReference>
<evidence type="ECO:0000313" key="14">
    <source>
        <dbReference type="Proteomes" id="UP000094565"/>
    </source>
</evidence>
<dbReference type="EMBL" id="CP014584">
    <property type="protein sequence ID" value="ANZ73382.1"/>
    <property type="molecule type" value="Genomic_DNA"/>
</dbReference>
<evidence type="ECO:0000256" key="6">
    <source>
        <dbReference type="ARBA" id="ARBA00022989"/>
    </source>
</evidence>
<evidence type="ECO:0000256" key="4">
    <source>
        <dbReference type="ARBA" id="ARBA00022692"/>
    </source>
</evidence>
<evidence type="ECO:0000256" key="2">
    <source>
        <dbReference type="ARBA" id="ARBA00009808"/>
    </source>
</evidence>
<evidence type="ECO:0000256" key="5">
    <source>
        <dbReference type="ARBA" id="ARBA00022824"/>
    </source>
</evidence>
<dbReference type="PANTHER" id="PTHR12560:SF11">
    <property type="entry name" value="CERAMIDE SYNTHASE LAC1-RELATED"/>
    <property type="match status" value="1"/>
</dbReference>
<keyword evidence="14" id="KW-1185">Reference proteome</keyword>
<feature type="transmembrane region" description="Helical" evidence="11">
    <location>
        <begin position="293"/>
        <end position="310"/>
    </location>
</feature>
<evidence type="ECO:0000256" key="11">
    <source>
        <dbReference type="SAM" id="Phobius"/>
    </source>
</evidence>
<dbReference type="GO" id="GO:0005789">
    <property type="term" value="C:endoplasmic reticulum membrane"/>
    <property type="evidence" value="ECO:0007669"/>
    <property type="project" value="UniProtKB-SubCell"/>
</dbReference>
<gene>
    <name evidence="13" type="primary">LAG1</name>
    <name evidence="13" type="ORF">ATY40_BA7501178</name>
</gene>
<comment type="subcellular location">
    <subcellularLocation>
        <location evidence="1">Endoplasmic reticulum membrane</location>
        <topology evidence="1">Multi-pass membrane protein</topology>
    </subcellularLocation>
</comment>
<dbReference type="OrthoDB" id="3053196at2759"/>
<evidence type="ECO:0000256" key="1">
    <source>
        <dbReference type="ARBA" id="ARBA00004477"/>
    </source>
</evidence>
<comment type="similarity">
    <text evidence="2">Belongs to the sphingosine N-acyltransferase family.</text>
</comment>
<dbReference type="SMART" id="SM00724">
    <property type="entry name" value="TLC"/>
    <property type="match status" value="1"/>
</dbReference>
<evidence type="ECO:0000256" key="10">
    <source>
        <dbReference type="SAM" id="MobiDB-lite"/>
    </source>
</evidence>
<reference evidence="13 14" key="1">
    <citation type="submission" date="2016-02" db="EMBL/GenBank/DDBJ databases">
        <title>Comparative genomic and transcriptomic foundation for Pichia pastoris.</title>
        <authorList>
            <person name="Love K.R."/>
            <person name="Shah K.A."/>
            <person name="Whittaker C.A."/>
            <person name="Wu J."/>
            <person name="Bartlett M.C."/>
            <person name="Ma D."/>
            <person name="Leeson R.L."/>
            <person name="Priest M."/>
            <person name="Young S.K."/>
            <person name="Love J.C."/>
        </authorList>
    </citation>
    <scope>NUCLEOTIDE SEQUENCE [LARGE SCALE GENOMIC DNA]</scope>
    <source>
        <strain evidence="13 14">ATCC 28485</strain>
    </source>
</reference>
<keyword evidence="4 9" id="KW-0812">Transmembrane</keyword>
<dbReference type="PANTHER" id="PTHR12560">
    <property type="entry name" value="LONGEVITY ASSURANCE FACTOR 1 LAG1"/>
    <property type="match status" value="1"/>
</dbReference>
<dbReference type="GO" id="GO:0046513">
    <property type="term" value="P:ceramide biosynthetic process"/>
    <property type="evidence" value="ECO:0007669"/>
    <property type="project" value="InterPro"/>
</dbReference>
<dbReference type="PIRSF" id="PIRSF005225">
    <property type="entry name" value="LAG1_LAC1"/>
    <property type="match status" value="1"/>
</dbReference>
<dbReference type="GO" id="GO:0050291">
    <property type="term" value="F:sphingosine N-acyltransferase activity"/>
    <property type="evidence" value="ECO:0007669"/>
    <property type="project" value="InterPro"/>
</dbReference>
<evidence type="ECO:0000256" key="8">
    <source>
        <dbReference type="ARBA" id="ARBA00023180"/>
    </source>
</evidence>
<feature type="region of interest" description="Disordered" evidence="10">
    <location>
        <begin position="1"/>
        <end position="41"/>
    </location>
</feature>
<dbReference type="Proteomes" id="UP000094565">
    <property type="component" value="Chromosome 1"/>
</dbReference>
<keyword evidence="8" id="KW-0325">Glycoprotein</keyword>
<keyword evidence="5" id="KW-0256">Endoplasmic reticulum</keyword>
<feature type="compositionally biased region" description="Acidic residues" evidence="10">
    <location>
        <begin position="386"/>
        <end position="395"/>
    </location>
</feature>